<dbReference type="Pfam" id="PF15884">
    <property type="entry name" value="QIL1"/>
    <property type="match status" value="1"/>
</dbReference>
<dbReference type="RefSeq" id="XP_038058268.1">
    <property type="nucleotide sequence ID" value="XM_038202340.1"/>
</dbReference>
<reference evidence="9" key="1">
    <citation type="submission" date="2022-11" db="UniProtKB">
        <authorList>
            <consortium name="EnsemblMetazoa"/>
        </authorList>
    </citation>
    <scope>IDENTIFICATION</scope>
</reference>
<comment type="subunit">
    <text evidence="8">Component of the mitochondrial contact site and cristae organizing system (MICOS) complex.</text>
</comment>
<comment type="function">
    <text evidence="8">Component of the MICOS complex, a large protein complex of the mitochondrial inner membrane that plays crucial roles in the maintenance of crista junctions, inner membrane architecture, and formation of contact sites to the outer membrane.</text>
</comment>
<protein>
    <recommendedName>
        <fullName evidence="8">MICOS complex subunit MIC13</fullName>
    </recommendedName>
</protein>
<proteinExistence type="inferred from homology"/>
<keyword evidence="3" id="KW-0812">Transmembrane</keyword>
<evidence type="ECO:0000256" key="7">
    <source>
        <dbReference type="ARBA" id="ARBA00023136"/>
    </source>
</evidence>
<dbReference type="PANTHER" id="PTHR31816">
    <property type="entry name" value="MICOS COMPLEX SUBUNIT MIC13"/>
    <property type="match status" value="1"/>
</dbReference>
<evidence type="ECO:0000256" key="4">
    <source>
        <dbReference type="ARBA" id="ARBA00022792"/>
    </source>
</evidence>
<organism evidence="9 10">
    <name type="scientific">Patiria miniata</name>
    <name type="common">Bat star</name>
    <name type="synonym">Asterina miniata</name>
    <dbReference type="NCBI Taxonomy" id="46514"/>
    <lineage>
        <taxon>Eukaryota</taxon>
        <taxon>Metazoa</taxon>
        <taxon>Echinodermata</taxon>
        <taxon>Eleutherozoa</taxon>
        <taxon>Asterozoa</taxon>
        <taxon>Asteroidea</taxon>
        <taxon>Valvatacea</taxon>
        <taxon>Valvatida</taxon>
        <taxon>Asterinidae</taxon>
        <taxon>Patiria</taxon>
    </lineage>
</organism>
<evidence type="ECO:0000256" key="5">
    <source>
        <dbReference type="ARBA" id="ARBA00022989"/>
    </source>
</evidence>
<dbReference type="GO" id="GO:0044284">
    <property type="term" value="C:mitochondrial crista junction"/>
    <property type="evidence" value="ECO:0007669"/>
    <property type="project" value="TreeGrafter"/>
</dbReference>
<keyword evidence="7" id="KW-0472">Membrane</keyword>
<keyword evidence="6 8" id="KW-0496">Mitochondrion</keyword>
<evidence type="ECO:0000256" key="3">
    <source>
        <dbReference type="ARBA" id="ARBA00022692"/>
    </source>
</evidence>
<dbReference type="OMA" id="YLQQMPS"/>
<evidence type="ECO:0000313" key="10">
    <source>
        <dbReference type="Proteomes" id="UP000887568"/>
    </source>
</evidence>
<dbReference type="PANTHER" id="PTHR31816:SF3">
    <property type="entry name" value="MICOS COMPLEX SUBUNIT MIC13"/>
    <property type="match status" value="1"/>
</dbReference>
<evidence type="ECO:0000256" key="2">
    <source>
        <dbReference type="ARBA" id="ARBA00006771"/>
    </source>
</evidence>
<name>A0A914A356_PATMI</name>
<dbReference type="OrthoDB" id="5948578at2759"/>
<keyword evidence="5" id="KW-1133">Transmembrane helix</keyword>
<dbReference type="GO" id="GO:0061617">
    <property type="term" value="C:MICOS complex"/>
    <property type="evidence" value="ECO:0007669"/>
    <property type="project" value="UniProtKB-UniRule"/>
</dbReference>
<evidence type="ECO:0000256" key="6">
    <source>
        <dbReference type="ARBA" id="ARBA00023128"/>
    </source>
</evidence>
<dbReference type="AlphaFoldDB" id="A0A914A356"/>
<evidence type="ECO:0000256" key="1">
    <source>
        <dbReference type="ARBA" id="ARBA00004434"/>
    </source>
</evidence>
<keyword evidence="10" id="KW-1185">Reference proteome</keyword>
<dbReference type="GeneID" id="119729671"/>
<comment type="similarity">
    <text evidence="2 8">Belongs to the MICOS complex subunit Mic13 family.</text>
</comment>
<sequence length="109" mass="11252">MAVAIVKGLGKLAVGAGAVYVTVDQGIWSASSEGASSLRNLTAAYTIPSQQEYLQQMPSAKGIAAQLREGWNSGVKSTFGYIVAAPEKVEDLASSTSNWIADSVAGSDK</sequence>
<dbReference type="InterPro" id="IPR026769">
    <property type="entry name" value="Mic13"/>
</dbReference>
<dbReference type="Proteomes" id="UP000887568">
    <property type="component" value="Unplaced"/>
</dbReference>
<keyword evidence="4 8" id="KW-0999">Mitochondrion inner membrane</keyword>
<evidence type="ECO:0000313" key="9">
    <source>
        <dbReference type="EnsemblMetazoa" id="XP_038058268.1"/>
    </source>
</evidence>
<accession>A0A914A356</accession>
<dbReference type="EnsemblMetazoa" id="XM_038202340.1">
    <property type="protein sequence ID" value="XP_038058268.1"/>
    <property type="gene ID" value="LOC119729671"/>
</dbReference>
<comment type="subcellular location">
    <subcellularLocation>
        <location evidence="1 8">Mitochondrion inner membrane</location>
        <topology evidence="1 8">Single-pass membrane protein</topology>
    </subcellularLocation>
</comment>
<dbReference type="GO" id="GO:0042407">
    <property type="term" value="P:cristae formation"/>
    <property type="evidence" value="ECO:0007669"/>
    <property type="project" value="TreeGrafter"/>
</dbReference>
<evidence type="ECO:0000256" key="8">
    <source>
        <dbReference type="RuleBase" id="RU363009"/>
    </source>
</evidence>